<feature type="region of interest" description="Disordered" evidence="1">
    <location>
        <begin position="206"/>
        <end position="252"/>
    </location>
</feature>
<evidence type="ECO:0000256" key="2">
    <source>
        <dbReference type="SAM" id="SignalP"/>
    </source>
</evidence>
<feature type="chain" id="PRO_5035464968" evidence="2">
    <location>
        <begin position="24"/>
        <end position="252"/>
    </location>
</feature>
<dbReference type="AlphaFoldDB" id="A0A8K1CVQ1"/>
<name>A0A8K1CVQ1_PYTOL</name>
<feature type="compositionally biased region" description="Low complexity" evidence="1">
    <location>
        <begin position="206"/>
        <end position="243"/>
    </location>
</feature>
<accession>A0A8K1CVQ1</accession>
<evidence type="ECO:0000313" key="3">
    <source>
        <dbReference type="EMBL" id="TMW69813.1"/>
    </source>
</evidence>
<keyword evidence="4" id="KW-1185">Reference proteome</keyword>
<gene>
    <name evidence="3" type="ORF">Poli38472_001969</name>
</gene>
<evidence type="ECO:0000313" key="4">
    <source>
        <dbReference type="Proteomes" id="UP000794436"/>
    </source>
</evidence>
<organism evidence="3 4">
    <name type="scientific">Pythium oligandrum</name>
    <name type="common">Mycoparasitic fungus</name>
    <dbReference type="NCBI Taxonomy" id="41045"/>
    <lineage>
        <taxon>Eukaryota</taxon>
        <taxon>Sar</taxon>
        <taxon>Stramenopiles</taxon>
        <taxon>Oomycota</taxon>
        <taxon>Peronosporomycetes</taxon>
        <taxon>Pythiales</taxon>
        <taxon>Pythiaceae</taxon>
        <taxon>Pythium</taxon>
    </lineage>
</organism>
<sequence length="252" mass="26189">MVRFTSVVCVLLAVVYFDDGVYAHSNMVLPQPKWPEGFSAQNSPSGTIEGDKFASSVPSYQGVNKITKAMEEEGVKTLREFVMKHQKPETGATKECGTTILTGGKQPLPEAVDFPWGHPGPCEMWCDNNRFFFDKDCVGNKIGKVPVDKAKCAGASILQGMYVGVHASIWQVYADCAPLVGGTSTDVTSLTASAPAEGGAAAAAAPSTGSIAPASSPATASTSSAGVAATPTVAPAPATPTAPKTKCRARRY</sequence>
<proteinExistence type="predicted"/>
<keyword evidence="2" id="KW-0732">Signal</keyword>
<dbReference type="OrthoDB" id="166443at2759"/>
<feature type="signal peptide" evidence="2">
    <location>
        <begin position="1"/>
        <end position="23"/>
    </location>
</feature>
<evidence type="ECO:0000256" key="1">
    <source>
        <dbReference type="SAM" id="MobiDB-lite"/>
    </source>
</evidence>
<dbReference type="EMBL" id="SPLM01000001">
    <property type="protein sequence ID" value="TMW69813.1"/>
    <property type="molecule type" value="Genomic_DNA"/>
</dbReference>
<comment type="caution">
    <text evidence="3">The sequence shown here is derived from an EMBL/GenBank/DDBJ whole genome shotgun (WGS) entry which is preliminary data.</text>
</comment>
<protein>
    <submittedName>
        <fullName evidence="3">Uncharacterized protein</fullName>
    </submittedName>
</protein>
<reference evidence="3" key="1">
    <citation type="submission" date="2019-03" db="EMBL/GenBank/DDBJ databases">
        <title>Long read genome sequence of the mycoparasitic Pythium oligandrum ATCC 38472 isolated from sugarbeet rhizosphere.</title>
        <authorList>
            <person name="Gaulin E."/>
        </authorList>
    </citation>
    <scope>NUCLEOTIDE SEQUENCE</scope>
    <source>
        <strain evidence="3">ATCC 38472_TT</strain>
    </source>
</reference>
<dbReference type="Proteomes" id="UP000794436">
    <property type="component" value="Unassembled WGS sequence"/>
</dbReference>